<evidence type="ECO:0000313" key="24">
    <source>
        <dbReference type="Proteomes" id="UP000887568"/>
    </source>
</evidence>
<comment type="function">
    <text evidence="16 20">Initiates complex N-linked carbohydrate formation. Essential for the conversion of high-mannose to hybrid and complex N-glycans.</text>
</comment>
<dbReference type="GeneID" id="119729549"/>
<evidence type="ECO:0000256" key="2">
    <source>
        <dbReference type="ARBA" id="ARBA00004556"/>
    </source>
</evidence>
<dbReference type="EnsemblMetazoa" id="XM_038202156.1">
    <property type="protein sequence ID" value="XP_038058084.1"/>
    <property type="gene ID" value="LOC119729549"/>
</dbReference>
<evidence type="ECO:0000256" key="3">
    <source>
        <dbReference type="ARBA" id="ARBA00004922"/>
    </source>
</evidence>
<dbReference type="EnsemblMetazoa" id="XM_038202155.1">
    <property type="protein sequence ID" value="XP_038058083.1"/>
    <property type="gene ID" value="LOC119729549"/>
</dbReference>
<dbReference type="Proteomes" id="UP000887568">
    <property type="component" value="Unplaced"/>
</dbReference>
<dbReference type="OMA" id="KGYDLSW"/>
<dbReference type="OrthoDB" id="440755at2759"/>
<dbReference type="SUPFAM" id="SSF53448">
    <property type="entry name" value="Nucleotide-diphospho-sugar transferases"/>
    <property type="match status" value="1"/>
</dbReference>
<keyword evidence="11" id="KW-1133">Transmembrane helix</keyword>
<feature type="chain" id="PRO_5038275666" description="Alpha-1,3-mannosyl-glycoprotein 2-beta-N-acetylglucosaminyltransferase" evidence="22">
    <location>
        <begin position="24"/>
        <end position="465"/>
    </location>
</feature>
<dbReference type="EC" id="2.4.1.101" evidence="17 20"/>
<dbReference type="RefSeq" id="XP_038058084.1">
    <property type="nucleotide sequence ID" value="XM_038202156.1"/>
</dbReference>
<comment type="pathway">
    <text evidence="3 20">Protein modification; protein glycosylation.</text>
</comment>
<keyword evidence="24" id="KW-1185">Reference proteome</keyword>
<evidence type="ECO:0000256" key="16">
    <source>
        <dbReference type="ARBA" id="ARBA00037706"/>
    </source>
</evidence>
<evidence type="ECO:0000256" key="4">
    <source>
        <dbReference type="ARBA" id="ARBA00006492"/>
    </source>
</evidence>
<dbReference type="GO" id="GO:0000139">
    <property type="term" value="C:Golgi membrane"/>
    <property type="evidence" value="ECO:0007669"/>
    <property type="project" value="UniProtKB-SubCell"/>
</dbReference>
<evidence type="ECO:0000256" key="9">
    <source>
        <dbReference type="ARBA" id="ARBA00022723"/>
    </source>
</evidence>
<keyword evidence="15 20" id="KW-0464">Manganese</keyword>
<keyword evidence="10 20" id="KW-0735">Signal-anchor</keyword>
<name>A0A914A2K9_PATMI</name>
<keyword evidence="21" id="KW-0175">Coiled coil</keyword>
<evidence type="ECO:0000256" key="19">
    <source>
        <dbReference type="ARBA" id="ARBA00049421"/>
    </source>
</evidence>
<evidence type="ECO:0000256" key="7">
    <source>
        <dbReference type="ARBA" id="ARBA00022679"/>
    </source>
</evidence>
<protein>
    <recommendedName>
        <fullName evidence="17 20">Alpha-1,3-mannosyl-glycoprotein 2-beta-N-acetylglucosaminyltransferase</fullName>
        <shortName evidence="20">GNT-I</shortName>
        <shortName evidence="20">GlcNAc-T I</shortName>
        <ecNumber evidence="17 20">2.4.1.101</ecNumber>
    </recommendedName>
    <alternativeName>
        <fullName evidence="18 20">N-glycosyl-oligosaccharide-glycoprotein N-acetylglucosaminyltransferase I</fullName>
    </alternativeName>
</protein>
<dbReference type="CDD" id="cd02514">
    <property type="entry name" value="GT13_GLCNAC-TI"/>
    <property type="match status" value="1"/>
</dbReference>
<dbReference type="Pfam" id="PF03071">
    <property type="entry name" value="GNT-I"/>
    <property type="match status" value="1"/>
</dbReference>
<reference evidence="23" key="1">
    <citation type="submission" date="2022-11" db="UniProtKB">
        <authorList>
            <consortium name="EnsemblMetazoa"/>
        </authorList>
    </citation>
    <scope>IDENTIFICATION</scope>
</reference>
<dbReference type="InterPro" id="IPR029044">
    <property type="entry name" value="Nucleotide-diphossugar_trans"/>
</dbReference>
<comment type="similarity">
    <text evidence="4 20">Belongs to the glycosyltransferase 13 family.</text>
</comment>
<evidence type="ECO:0000313" key="23">
    <source>
        <dbReference type="EnsemblMetazoa" id="XP_038058083.1"/>
    </source>
</evidence>
<dbReference type="FunFam" id="3.90.550.10:FF:000055">
    <property type="entry name" value="Alpha-1,3-mannosyl-glycoprotein 2-beta-N-acetylglucosaminyltransferase"/>
    <property type="match status" value="1"/>
</dbReference>
<comment type="cofactor">
    <cofactor evidence="20">
        <name>Mn(2+)</name>
        <dbReference type="ChEBI" id="CHEBI:29035"/>
    </cofactor>
    <text evidence="20">The cofactor is mostly bound to the substrate.</text>
</comment>
<dbReference type="GO" id="GO:0003827">
    <property type="term" value="F:alpha-1,3-mannosylglycoprotein 2-beta-N-acetylglucosaminyltransferase activity"/>
    <property type="evidence" value="ECO:0007669"/>
    <property type="project" value="UniProtKB-UniRule"/>
</dbReference>
<evidence type="ECO:0000256" key="1">
    <source>
        <dbReference type="ARBA" id="ARBA00004323"/>
    </source>
</evidence>
<feature type="signal peptide" evidence="22">
    <location>
        <begin position="1"/>
        <end position="23"/>
    </location>
</feature>
<keyword evidence="12 20" id="KW-0333">Golgi apparatus</keyword>
<organism evidence="23 24">
    <name type="scientific">Patiria miniata</name>
    <name type="common">Bat star</name>
    <name type="synonym">Asterina miniata</name>
    <dbReference type="NCBI Taxonomy" id="46514"/>
    <lineage>
        <taxon>Eukaryota</taxon>
        <taxon>Metazoa</taxon>
        <taxon>Echinodermata</taxon>
        <taxon>Eleutherozoa</taxon>
        <taxon>Asterozoa</taxon>
        <taxon>Asteroidea</taxon>
        <taxon>Valvatacea</taxon>
        <taxon>Valvatida</taxon>
        <taxon>Asterinidae</taxon>
        <taxon>Patiria</taxon>
    </lineage>
</organism>
<evidence type="ECO:0000256" key="6">
    <source>
        <dbReference type="ARBA" id="ARBA00022676"/>
    </source>
</evidence>
<evidence type="ECO:0000256" key="18">
    <source>
        <dbReference type="ARBA" id="ARBA00041712"/>
    </source>
</evidence>
<dbReference type="EnsemblMetazoa" id="XM_038202154.1">
    <property type="protein sequence ID" value="XP_038058082.1"/>
    <property type="gene ID" value="LOC119729549"/>
</dbReference>
<evidence type="ECO:0000256" key="14">
    <source>
        <dbReference type="ARBA" id="ARBA00023157"/>
    </source>
</evidence>
<keyword evidence="6 20" id="KW-0328">Glycosyltransferase</keyword>
<keyword evidence="8" id="KW-0812">Transmembrane</keyword>
<feature type="coiled-coil region" evidence="21">
    <location>
        <begin position="38"/>
        <end position="68"/>
    </location>
</feature>
<keyword evidence="22" id="KW-0732">Signal</keyword>
<dbReference type="AlphaFoldDB" id="A0A914A2K9"/>
<dbReference type="FunFam" id="3.10.180.20:FF:000001">
    <property type="entry name" value="alpha-1,3-mannosyl-glycoprotein 2-beta-N-acetylglucosaminyltransferase"/>
    <property type="match status" value="1"/>
</dbReference>
<dbReference type="RefSeq" id="XP_038058083.1">
    <property type="nucleotide sequence ID" value="XM_038202155.1"/>
</dbReference>
<dbReference type="InterPro" id="IPR004139">
    <property type="entry name" value="Glyco_trans_13"/>
</dbReference>
<evidence type="ECO:0000256" key="20">
    <source>
        <dbReference type="RuleBase" id="RU368119"/>
    </source>
</evidence>
<evidence type="ECO:0000256" key="15">
    <source>
        <dbReference type="ARBA" id="ARBA00023211"/>
    </source>
</evidence>
<sequence>MALRRQKLIGLGLMLFLLWNVAAYLLFARQAEQGTKPLDESEGMNERLQRLQEQMQEQMQINEQLLHDIVQQKETIIKSRNQSPDQPNLLPAGLDMVAHQEPKPSKTNPFQLPLAKQVKYPYSSYAIPVLVIACNRPSAITRSLTNLLEIRPSSAQFPVIVSQDCGHQATAEAIQKFGDKVTHIKQPDLSSITLPAQQKKFEGYYKIARHYKWALNKVFHEFNHDAVIIVEDDLDVSVDFFEYFLATYPLLQEDPTLWCVSAWNDNGKEARISDDAELLYRSDFFPGLGWMMRKEVWLELEPKWPQGFWDDWMREPSQRKNRACIRPEISRTDTFGKVGVSRGQFFEQHLKYIKLNKKSVAFTNLDLSLLKKENFDPVFKKEVYGVPEVTMEQLKQNTLSQKTVRVTYTNKNSFKLLTKQLGIMQDLKSGVPRAGYMGVVSFMFNGHRVYLAPTKDWKGYDETWS</sequence>
<evidence type="ECO:0000256" key="5">
    <source>
        <dbReference type="ARBA" id="ARBA00022490"/>
    </source>
</evidence>
<accession>A0A914A2K9</accession>
<evidence type="ECO:0000256" key="10">
    <source>
        <dbReference type="ARBA" id="ARBA00022968"/>
    </source>
</evidence>
<evidence type="ECO:0000256" key="8">
    <source>
        <dbReference type="ARBA" id="ARBA00022692"/>
    </source>
</evidence>
<keyword evidence="7" id="KW-0808">Transferase</keyword>
<dbReference type="Gene3D" id="3.90.550.10">
    <property type="entry name" value="Spore Coat Polysaccharide Biosynthesis Protein SpsA, Chain A"/>
    <property type="match status" value="1"/>
</dbReference>
<keyword evidence="5" id="KW-0963">Cytoplasm</keyword>
<keyword evidence="9 20" id="KW-0479">Metal-binding</keyword>
<evidence type="ECO:0000256" key="13">
    <source>
        <dbReference type="ARBA" id="ARBA00023136"/>
    </source>
</evidence>
<dbReference type="Gene3D" id="3.10.180.20">
    <property type="entry name" value="N-Acetylglucosaminyltransferase I, Domain 2"/>
    <property type="match status" value="1"/>
</dbReference>
<evidence type="ECO:0000256" key="11">
    <source>
        <dbReference type="ARBA" id="ARBA00022989"/>
    </source>
</evidence>
<proteinExistence type="inferred from homology"/>
<evidence type="ECO:0000256" key="17">
    <source>
        <dbReference type="ARBA" id="ARBA00038949"/>
    </source>
</evidence>
<comment type="subcellular location">
    <subcellularLocation>
        <location evidence="2">Cytoplasm</location>
        <location evidence="2">Perinuclear region</location>
    </subcellularLocation>
    <subcellularLocation>
        <location evidence="1 20">Golgi apparatus membrane</location>
        <topology evidence="1 20">Single-pass type II membrane protein</topology>
    </subcellularLocation>
</comment>
<evidence type="ECO:0000256" key="22">
    <source>
        <dbReference type="SAM" id="SignalP"/>
    </source>
</evidence>
<dbReference type="GO" id="GO:0006487">
    <property type="term" value="P:protein N-linked glycosylation"/>
    <property type="evidence" value="ECO:0007669"/>
    <property type="project" value="TreeGrafter"/>
</dbReference>
<keyword evidence="13" id="KW-0472">Membrane</keyword>
<evidence type="ECO:0000256" key="21">
    <source>
        <dbReference type="SAM" id="Coils"/>
    </source>
</evidence>
<keyword evidence="14" id="KW-1015">Disulfide bond</keyword>
<dbReference type="CTD" id="4245"/>
<dbReference type="PANTHER" id="PTHR10468:SF0">
    <property type="entry name" value="ALPHA-1,3-MANNOSYL-GLYCOPROTEIN 2-BETA-N-ACETYLGLUCOSAMINYLTRANSFERASE"/>
    <property type="match status" value="1"/>
</dbReference>
<dbReference type="GO" id="GO:0030145">
    <property type="term" value="F:manganese ion binding"/>
    <property type="evidence" value="ECO:0007669"/>
    <property type="project" value="UniProtKB-UniRule"/>
</dbReference>
<evidence type="ECO:0000256" key="12">
    <source>
        <dbReference type="ARBA" id="ARBA00023034"/>
    </source>
</evidence>
<dbReference type="GO" id="GO:0048471">
    <property type="term" value="C:perinuclear region of cytoplasm"/>
    <property type="evidence" value="ECO:0007669"/>
    <property type="project" value="UniProtKB-SubCell"/>
</dbReference>
<dbReference type="PANTHER" id="PTHR10468">
    <property type="entry name" value="PROTEIN O-LINKED-MANNOSE BETA-1,2-N-ACETYLGLUCOSAMINYLTRANSFERASE 1/ALPHA-1,3-MANNOSYL-GLYCOPROTEIN 2-BETA-N-ACETYLGLUCOSAMINYLTRANSFERASE"/>
    <property type="match status" value="1"/>
</dbReference>
<dbReference type="InterPro" id="IPR052261">
    <property type="entry name" value="Glycosyltransferase_13"/>
</dbReference>
<dbReference type="RefSeq" id="XP_038058082.1">
    <property type="nucleotide sequence ID" value="XM_038202154.1"/>
</dbReference>
<comment type="catalytic activity">
    <reaction evidence="19 20">
        <text>N(4)-(alpha-D-Man-(1-&gt;3)-[alpha-D-Man-(1-&gt;3)-[alpha-D-Man-(1-&gt;6)]-alpha-D-Man-(1-&gt;6)]-beta-D-Man-(1-&gt;4)-beta-D-GlcNAc-(1-&gt;4)-beta-D-GlcNAc)-L-asparaginyl-[protein] (N-glucan mannose isomer 5A1,2) + UDP-N-acetyl-alpha-D-glucosamine = N(4)-{beta-D-GlcNAc-(1-&gt;2)-alpha-D-Man-(1-&gt;3)-[alpha-D-Man-(1-&gt;3)-[alpha-D-Man-(1-&gt;6)]-alpha-D-Man-(1-&gt;6)]-beta-D-Man-(1-&gt;4)-beta-D-GlcNAc-(1-&gt;4)-beta-D-GlcNAc}-L-asparaginyl-[protein] + UDP + H(+)</text>
        <dbReference type="Rhea" id="RHEA:11456"/>
        <dbReference type="Rhea" id="RHEA-COMP:14367"/>
        <dbReference type="Rhea" id="RHEA-COMP:14368"/>
        <dbReference type="ChEBI" id="CHEBI:15378"/>
        <dbReference type="ChEBI" id="CHEBI:57705"/>
        <dbReference type="ChEBI" id="CHEBI:58223"/>
        <dbReference type="ChEBI" id="CHEBI:59087"/>
        <dbReference type="ChEBI" id="CHEBI:60625"/>
        <dbReference type="EC" id="2.4.1.101"/>
    </reaction>
</comment>